<dbReference type="AlphaFoldDB" id="A0A5A7S1G4"/>
<keyword evidence="1" id="KW-1133">Transmembrane helix</keyword>
<evidence type="ECO:0000256" key="1">
    <source>
        <dbReference type="SAM" id="Phobius"/>
    </source>
</evidence>
<keyword evidence="1" id="KW-0812">Transmembrane</keyword>
<protein>
    <submittedName>
        <fullName evidence="2">Uncharacterized protein</fullName>
    </submittedName>
</protein>
<reference evidence="2 3" key="1">
    <citation type="submission" date="2019-07" db="EMBL/GenBank/DDBJ databases">
        <title>Rhodococcus cavernicolus sp. nov., isolated from a cave.</title>
        <authorList>
            <person name="Lee S.D."/>
        </authorList>
    </citation>
    <scope>NUCLEOTIDE SEQUENCE [LARGE SCALE GENOMIC DNA]</scope>
    <source>
        <strain evidence="2 3">C1-24</strain>
    </source>
</reference>
<dbReference type="RefSeq" id="WP_149433270.1">
    <property type="nucleotide sequence ID" value="NZ_VLNY01000029.1"/>
</dbReference>
<name>A0A5A7S1G4_9NOCA</name>
<keyword evidence="3" id="KW-1185">Reference proteome</keyword>
<evidence type="ECO:0000313" key="3">
    <source>
        <dbReference type="Proteomes" id="UP000322244"/>
    </source>
</evidence>
<proteinExistence type="predicted"/>
<keyword evidence="1" id="KW-0472">Membrane</keyword>
<comment type="caution">
    <text evidence="2">The sequence shown here is derived from an EMBL/GenBank/DDBJ whole genome shotgun (WGS) entry which is preliminary data.</text>
</comment>
<dbReference type="OrthoDB" id="4373699at2"/>
<organism evidence="2 3">
    <name type="scientific">Antrihabitans cavernicola</name>
    <dbReference type="NCBI Taxonomy" id="2495913"/>
    <lineage>
        <taxon>Bacteria</taxon>
        <taxon>Bacillati</taxon>
        <taxon>Actinomycetota</taxon>
        <taxon>Actinomycetes</taxon>
        <taxon>Mycobacteriales</taxon>
        <taxon>Nocardiaceae</taxon>
        <taxon>Antrihabitans</taxon>
    </lineage>
</organism>
<gene>
    <name evidence="2" type="ORF">FOY51_26500</name>
</gene>
<dbReference type="Proteomes" id="UP000322244">
    <property type="component" value="Unassembled WGS sequence"/>
</dbReference>
<accession>A0A5A7S1G4</accession>
<sequence>MPDTGLSPEAATVVSRWNPDGLRQLSRASVGDPGNRTVAVVDPTRADRNELVDELTAIAPDLQFADSPADAAVVLILLDAAAPLGGEALQMVDRLASSGTGVLFALQRIDAHRDWRTVRERNAQLLARHAGTFADAPIWPVSVRLARLARTGGARTDVMMVNSGLVELHGALAAELSSRPEHAARLAGAADNLADRTRRMIAAKADSIRHNDDTAELRAERATLLTRRDGGRTEAAATLRSQVQLARVELTHEVGSRVRSVNVAARSDIDSCDRDQLAEFPERLDAAVARIAGDLDAYTRQRLSDLQATLKAETWPAAESPGYLDVGDRPEPRHRGVEDRMMIAVGASAGVGIGRLVVSPLTMVPALDIATIPVTLLLGGCAAWWLTRSRGQIADRAHLRQWAADALINVKSQLEQRVLAALVETEAQLSEHVGRAGSARALEVDRQVAGIDAEIRRRSARRAAQLASCERDLEVIGRHFAARGTDRRFGASNTSS</sequence>
<dbReference type="EMBL" id="VLNY01000029">
    <property type="protein sequence ID" value="KAA0016307.1"/>
    <property type="molecule type" value="Genomic_DNA"/>
</dbReference>
<feature type="transmembrane region" description="Helical" evidence="1">
    <location>
        <begin position="364"/>
        <end position="386"/>
    </location>
</feature>
<evidence type="ECO:0000313" key="2">
    <source>
        <dbReference type="EMBL" id="KAA0016307.1"/>
    </source>
</evidence>